<reference evidence="3" key="1">
    <citation type="submission" date="2020-06" db="EMBL/GenBank/DDBJ databases">
        <authorList>
            <consortium name="Plant Systems Biology data submission"/>
        </authorList>
    </citation>
    <scope>NUCLEOTIDE SEQUENCE</scope>
    <source>
        <strain evidence="3">D6</strain>
    </source>
</reference>
<evidence type="ECO:0000313" key="4">
    <source>
        <dbReference type="Proteomes" id="UP001153069"/>
    </source>
</evidence>
<feature type="compositionally biased region" description="Basic residues" evidence="1">
    <location>
        <begin position="340"/>
        <end position="349"/>
    </location>
</feature>
<feature type="region of interest" description="Disordered" evidence="1">
    <location>
        <begin position="340"/>
        <end position="371"/>
    </location>
</feature>
<keyword evidence="4" id="KW-1185">Reference proteome</keyword>
<dbReference type="NCBIfam" id="TIGR02167">
    <property type="entry name" value="Liste_lipo_26"/>
    <property type="match status" value="3"/>
</dbReference>
<protein>
    <submittedName>
        <fullName evidence="3">(LipO)protein</fullName>
    </submittedName>
</protein>
<feature type="compositionally biased region" description="Polar residues" evidence="1">
    <location>
        <begin position="353"/>
        <end position="371"/>
    </location>
</feature>
<name>A0A9N8HMS6_9STRA</name>
<dbReference type="InterPro" id="IPR011889">
    <property type="entry name" value="Liste_lipo_26"/>
</dbReference>
<evidence type="ECO:0000256" key="1">
    <source>
        <dbReference type="SAM" id="MobiDB-lite"/>
    </source>
</evidence>
<accession>A0A9N8HMS6</accession>
<dbReference type="EMBL" id="CAICTM010001143">
    <property type="protein sequence ID" value="CAB9520913.1"/>
    <property type="molecule type" value="Genomic_DNA"/>
</dbReference>
<comment type="caution">
    <text evidence="3">The sequence shown here is derived from an EMBL/GenBank/DDBJ whole genome shotgun (WGS) entry which is preliminary data.</text>
</comment>
<dbReference type="OrthoDB" id="198852at2759"/>
<feature type="chain" id="PRO_5040264917" evidence="2">
    <location>
        <begin position="34"/>
        <end position="371"/>
    </location>
</feature>
<organism evidence="3 4">
    <name type="scientific">Seminavis robusta</name>
    <dbReference type="NCBI Taxonomy" id="568900"/>
    <lineage>
        <taxon>Eukaryota</taxon>
        <taxon>Sar</taxon>
        <taxon>Stramenopiles</taxon>
        <taxon>Ochrophyta</taxon>
        <taxon>Bacillariophyta</taxon>
        <taxon>Bacillariophyceae</taxon>
        <taxon>Bacillariophycidae</taxon>
        <taxon>Naviculales</taxon>
        <taxon>Naviculaceae</taxon>
        <taxon>Seminavis</taxon>
    </lineage>
</organism>
<feature type="region of interest" description="Disordered" evidence="1">
    <location>
        <begin position="66"/>
        <end position="87"/>
    </location>
</feature>
<dbReference type="Proteomes" id="UP001153069">
    <property type="component" value="Unassembled WGS sequence"/>
</dbReference>
<evidence type="ECO:0000313" key="3">
    <source>
        <dbReference type="EMBL" id="CAB9520913.1"/>
    </source>
</evidence>
<dbReference type="AlphaFoldDB" id="A0A9N8HMS6"/>
<sequence>MKSDSRSRRGNVNVVVVWLLLTLLLHQCPVTLGARLRGGSGGGSELWRSALIDGSNSDLSIDMPMPMHMGHHHHQHHHQQHHEQHEQQLDGLVCPWDEMSAASACPASTANNQTTPVCQYHAAMDEYETVCLKTHAIAQDSAWLPHAHSKSYCGVCKKCFQDRLELKAAIDQYKSYTHVNTELAEVYGWPIGKWCVDNVTSFSNLFFKKSKFNEDISQWQTSQVTDMTSMFQNAYSFNKPLNTWDTSKVSAMTRMFAMGIHFDQDISSWDVSSVTDFGYMFLHAQEFNQDISKWKVHNARHLVSMFFGATQFEQNHLQEWEISEHADTQNLCQWDDNRQYHHHQTKKNKKDSATTTNNTQQNDKPQSQQPL</sequence>
<feature type="compositionally biased region" description="Basic residues" evidence="1">
    <location>
        <begin position="69"/>
        <end position="80"/>
    </location>
</feature>
<dbReference type="Pfam" id="PF03382">
    <property type="entry name" value="DUF285"/>
    <property type="match status" value="1"/>
</dbReference>
<dbReference type="InterPro" id="IPR005046">
    <property type="entry name" value="DUF285"/>
</dbReference>
<feature type="signal peptide" evidence="2">
    <location>
        <begin position="1"/>
        <end position="33"/>
    </location>
</feature>
<keyword evidence="2" id="KW-0732">Signal</keyword>
<proteinExistence type="predicted"/>
<evidence type="ECO:0000256" key="2">
    <source>
        <dbReference type="SAM" id="SignalP"/>
    </source>
</evidence>
<gene>
    <name evidence="3" type="ORF">SEMRO_1145_G246220.1</name>
</gene>